<evidence type="ECO:0000313" key="11">
    <source>
        <dbReference type="Proteomes" id="UP001279734"/>
    </source>
</evidence>
<dbReference type="Proteomes" id="UP001279734">
    <property type="component" value="Unassembled WGS sequence"/>
</dbReference>
<feature type="repeat" description="Solcar" evidence="8">
    <location>
        <begin position="59"/>
        <end position="149"/>
    </location>
</feature>
<evidence type="ECO:0000256" key="5">
    <source>
        <dbReference type="ARBA" id="ARBA00022737"/>
    </source>
</evidence>
<comment type="similarity">
    <text evidence="2 9">Belongs to the mitochondrial carrier (TC 2.A.29) family.</text>
</comment>
<evidence type="ECO:0000256" key="8">
    <source>
        <dbReference type="PROSITE-ProRule" id="PRU00282"/>
    </source>
</evidence>
<keyword evidence="4 8" id="KW-0812">Transmembrane</keyword>
<keyword evidence="7 8" id="KW-0472">Membrane</keyword>
<evidence type="ECO:0000256" key="1">
    <source>
        <dbReference type="ARBA" id="ARBA00004141"/>
    </source>
</evidence>
<keyword evidence="3 9" id="KW-0813">Transport</keyword>
<organism evidence="10 11">
    <name type="scientific">Nepenthes gracilis</name>
    <name type="common">Slender pitcher plant</name>
    <dbReference type="NCBI Taxonomy" id="150966"/>
    <lineage>
        <taxon>Eukaryota</taxon>
        <taxon>Viridiplantae</taxon>
        <taxon>Streptophyta</taxon>
        <taxon>Embryophyta</taxon>
        <taxon>Tracheophyta</taxon>
        <taxon>Spermatophyta</taxon>
        <taxon>Magnoliopsida</taxon>
        <taxon>eudicotyledons</taxon>
        <taxon>Gunneridae</taxon>
        <taxon>Pentapetalae</taxon>
        <taxon>Caryophyllales</taxon>
        <taxon>Nepenthaceae</taxon>
        <taxon>Nepenthes</taxon>
    </lineage>
</organism>
<comment type="subcellular location">
    <subcellularLocation>
        <location evidence="1">Membrane</location>
        <topology evidence="1">Multi-pass membrane protein</topology>
    </subcellularLocation>
</comment>
<dbReference type="Gene3D" id="1.50.40.10">
    <property type="entry name" value="Mitochondrial carrier domain"/>
    <property type="match status" value="1"/>
</dbReference>
<accession>A0AAD3XXV9</accession>
<dbReference type="PROSITE" id="PS50920">
    <property type="entry name" value="SOLCAR"/>
    <property type="match status" value="1"/>
</dbReference>
<protein>
    <submittedName>
        <fullName evidence="10">Uncharacterized protein</fullName>
    </submittedName>
</protein>
<dbReference type="EMBL" id="BSYO01000021">
    <property type="protein sequence ID" value="GMH20086.1"/>
    <property type="molecule type" value="Genomic_DNA"/>
</dbReference>
<dbReference type="InterPro" id="IPR018108">
    <property type="entry name" value="MCP_transmembrane"/>
</dbReference>
<proteinExistence type="inferred from homology"/>
<name>A0AAD3XXV9_NEPGR</name>
<dbReference type="AlphaFoldDB" id="A0AAD3XXV9"/>
<dbReference type="InterPro" id="IPR023395">
    <property type="entry name" value="MCP_dom_sf"/>
</dbReference>
<reference evidence="10" key="1">
    <citation type="submission" date="2023-05" db="EMBL/GenBank/DDBJ databases">
        <title>Nepenthes gracilis genome sequencing.</title>
        <authorList>
            <person name="Fukushima K."/>
        </authorList>
    </citation>
    <scope>NUCLEOTIDE SEQUENCE</scope>
    <source>
        <strain evidence="10">SING2019-196</strain>
    </source>
</reference>
<dbReference type="PANTHER" id="PTHR45618">
    <property type="entry name" value="MITOCHONDRIAL DICARBOXYLATE CARRIER-RELATED"/>
    <property type="match status" value="1"/>
</dbReference>
<evidence type="ECO:0000256" key="3">
    <source>
        <dbReference type="ARBA" id="ARBA00022448"/>
    </source>
</evidence>
<dbReference type="SUPFAM" id="SSF103506">
    <property type="entry name" value="Mitochondrial carrier"/>
    <property type="match status" value="1"/>
</dbReference>
<evidence type="ECO:0000313" key="10">
    <source>
        <dbReference type="EMBL" id="GMH20086.1"/>
    </source>
</evidence>
<dbReference type="Pfam" id="PF00153">
    <property type="entry name" value="Mito_carr"/>
    <property type="match status" value="1"/>
</dbReference>
<evidence type="ECO:0000256" key="9">
    <source>
        <dbReference type="RuleBase" id="RU000488"/>
    </source>
</evidence>
<evidence type="ECO:0000256" key="4">
    <source>
        <dbReference type="ARBA" id="ARBA00022692"/>
    </source>
</evidence>
<keyword evidence="6" id="KW-1133">Transmembrane helix</keyword>
<dbReference type="GO" id="GO:0016020">
    <property type="term" value="C:membrane"/>
    <property type="evidence" value="ECO:0007669"/>
    <property type="project" value="UniProtKB-SubCell"/>
</dbReference>
<gene>
    <name evidence="10" type="ORF">Nepgr_021927</name>
</gene>
<keyword evidence="5" id="KW-0677">Repeat</keyword>
<sequence>MVASLGRPSWVSALVSREPHHMLMHKCLLGLTDISAKVLLECNFELPFGREVWDSLGTGEALTVIGASAVSGVFASACSLPFDYVKTKIQKMQPDADGRYPYTGSLDCAMKTMKTGGPLKFYNGFPVYFVRIARHVMVLLSLIPLSFDMGIPEPNSEAGKIYRAIEIRDKDTLLQAFV</sequence>
<dbReference type="InterPro" id="IPR050391">
    <property type="entry name" value="Mito_Metabolite_Transporter"/>
</dbReference>
<evidence type="ECO:0000256" key="6">
    <source>
        <dbReference type="ARBA" id="ARBA00022989"/>
    </source>
</evidence>
<evidence type="ECO:0000256" key="7">
    <source>
        <dbReference type="ARBA" id="ARBA00023136"/>
    </source>
</evidence>
<comment type="caution">
    <text evidence="10">The sequence shown here is derived from an EMBL/GenBank/DDBJ whole genome shotgun (WGS) entry which is preliminary data.</text>
</comment>
<evidence type="ECO:0000256" key="2">
    <source>
        <dbReference type="ARBA" id="ARBA00006375"/>
    </source>
</evidence>
<keyword evidence="11" id="KW-1185">Reference proteome</keyword>